<evidence type="ECO:0000256" key="5">
    <source>
        <dbReference type="ARBA" id="ARBA00015611"/>
    </source>
</evidence>
<comment type="similarity">
    <text evidence="3">Belongs to the peptidase M1 family.</text>
</comment>
<keyword evidence="6 17" id="KW-0031">Aminopeptidase</keyword>
<organism evidence="17 18">
    <name type="scientific">Tahibacter harae</name>
    <dbReference type="NCBI Taxonomy" id="2963937"/>
    <lineage>
        <taxon>Bacteria</taxon>
        <taxon>Pseudomonadati</taxon>
        <taxon>Pseudomonadota</taxon>
        <taxon>Gammaproteobacteria</taxon>
        <taxon>Lysobacterales</taxon>
        <taxon>Rhodanobacteraceae</taxon>
        <taxon>Tahibacter</taxon>
    </lineage>
</organism>
<protein>
    <recommendedName>
        <fullName evidence="5 12">Aminopeptidase N</fullName>
        <ecNumber evidence="4 12">3.4.11.2</ecNumber>
    </recommendedName>
</protein>
<dbReference type="InterPro" id="IPR042097">
    <property type="entry name" value="Aminopeptidase_N-like_N_sf"/>
</dbReference>
<dbReference type="InterPro" id="IPR038438">
    <property type="entry name" value="PepN_Ig-like_sf"/>
</dbReference>
<dbReference type="Proteomes" id="UP001165498">
    <property type="component" value="Unassembled WGS sequence"/>
</dbReference>
<dbReference type="Gene3D" id="1.10.390.10">
    <property type="entry name" value="Neutral Protease Domain 2"/>
    <property type="match status" value="1"/>
</dbReference>
<dbReference type="InterPro" id="IPR035414">
    <property type="entry name" value="Peptidase_M1_pepN_Ig-like"/>
</dbReference>
<comment type="catalytic activity">
    <reaction evidence="1">
        <text>Release of an N-terminal amino acid, Xaa-|-Yaa- from a peptide, amide or arylamide. Xaa is preferably Ala, but may be most amino acids including Pro (slow action). When a terminal hydrophobic residue is followed by a prolyl residue, the two may be released as an intact Xaa-Pro dipeptide.</text>
        <dbReference type="EC" id="3.4.11.2"/>
    </reaction>
</comment>
<evidence type="ECO:0000313" key="17">
    <source>
        <dbReference type="EMBL" id="MCQ4165635.1"/>
    </source>
</evidence>
<proteinExistence type="inferred from homology"/>
<dbReference type="Pfam" id="PF17900">
    <property type="entry name" value="Peptidase_M1_N"/>
    <property type="match status" value="1"/>
</dbReference>
<keyword evidence="18" id="KW-1185">Reference proteome</keyword>
<dbReference type="EMBL" id="JANFQO010000011">
    <property type="protein sequence ID" value="MCQ4165635.1"/>
    <property type="molecule type" value="Genomic_DNA"/>
</dbReference>
<dbReference type="SUPFAM" id="SSF55486">
    <property type="entry name" value="Metalloproteases ('zincins'), catalytic domain"/>
    <property type="match status" value="1"/>
</dbReference>
<reference evidence="17" key="1">
    <citation type="submission" date="2022-07" db="EMBL/GenBank/DDBJ databases">
        <title>Tahibacter sp., a new gammaproteobacterium isolated from the silt sample collected at pig farm.</title>
        <authorList>
            <person name="Chen H."/>
        </authorList>
    </citation>
    <scope>NUCLEOTIDE SEQUENCE</scope>
    <source>
        <strain evidence="17">P2K</strain>
    </source>
</reference>
<keyword evidence="11" id="KW-0482">Metalloprotease</keyword>
<dbReference type="Pfam" id="PF01433">
    <property type="entry name" value="Peptidase_M1"/>
    <property type="match status" value="1"/>
</dbReference>
<dbReference type="Gene3D" id="3.30.2010.30">
    <property type="match status" value="1"/>
</dbReference>
<feature type="domain" description="Aminopeptidase N-like N-terminal" evidence="16">
    <location>
        <begin position="109"/>
        <end position="193"/>
    </location>
</feature>
<keyword evidence="10" id="KW-0862">Zinc</keyword>
<feature type="domain" description="Peptidase M1 membrane alanine aminopeptidase" evidence="13">
    <location>
        <begin position="232"/>
        <end position="442"/>
    </location>
</feature>
<dbReference type="Gene3D" id="1.25.50.10">
    <property type="entry name" value="Peptidase M1, alanyl aminopeptidase, C-terminal domain"/>
    <property type="match status" value="1"/>
</dbReference>
<dbReference type="InterPro" id="IPR037144">
    <property type="entry name" value="Peptidase_M1_pepN_C_sf"/>
</dbReference>
<keyword evidence="7" id="KW-0645">Protease</keyword>
<evidence type="ECO:0000256" key="4">
    <source>
        <dbReference type="ARBA" id="ARBA00012564"/>
    </source>
</evidence>
<dbReference type="Pfam" id="PF11940">
    <property type="entry name" value="DUF3458"/>
    <property type="match status" value="1"/>
</dbReference>
<evidence type="ECO:0000256" key="11">
    <source>
        <dbReference type="ARBA" id="ARBA00023049"/>
    </source>
</evidence>
<evidence type="ECO:0000256" key="10">
    <source>
        <dbReference type="ARBA" id="ARBA00022833"/>
    </source>
</evidence>
<feature type="domain" description="Peptidase M1 alanyl aminopeptidase Ig-like fold" evidence="14">
    <location>
        <begin position="451"/>
        <end position="554"/>
    </location>
</feature>
<evidence type="ECO:0000256" key="8">
    <source>
        <dbReference type="ARBA" id="ARBA00022723"/>
    </source>
</evidence>
<comment type="cofactor">
    <cofactor evidence="2">
        <name>Zn(2+)</name>
        <dbReference type="ChEBI" id="CHEBI:29105"/>
    </cofactor>
</comment>
<evidence type="ECO:0000259" key="13">
    <source>
        <dbReference type="Pfam" id="PF01433"/>
    </source>
</evidence>
<dbReference type="PANTHER" id="PTHR46322">
    <property type="entry name" value="PUROMYCIN-SENSITIVE AMINOPEPTIDASE"/>
    <property type="match status" value="1"/>
</dbReference>
<evidence type="ECO:0000256" key="6">
    <source>
        <dbReference type="ARBA" id="ARBA00022438"/>
    </source>
</evidence>
<dbReference type="SUPFAM" id="SSF63737">
    <property type="entry name" value="Leukotriene A4 hydrolase N-terminal domain"/>
    <property type="match status" value="1"/>
</dbReference>
<sequence>MTASDNGVVHLADYRAPAWRVEQVELEFDLDISATRVLARLHLRRGAGAAQPLRLDGAGQELHAIRLDGRALEPHEYQLDAQSLTVFAVDDGAVLETEAGLAPDANSALSGLYLSGSAGAGFLLTQCEAEGFRRITWYPDRPDVLARFRVLLRADRQRFPVLLANGNPAGSGELEDGRHWAAWDDPHPKPSYLFALVAGRLEQIEQDYTTADGRAVKLRIFAEADAIDRCGYAMDALVRAMRWDEQRYGRNYDLDVFHIVATHDFNMGAMENKGLNIFNAKYLLADPQRSSDEDYAHVEAIVAHEYFHNWTGNRVTCRDWFQLSLKEGLTVYREQQFSAEMNSATLKRIEDVQVLRRAQFTEDAGPLAHAVRPERYSAIDNFYTATVYDKGAELVRMIAGRLGETAWRRGMDEYFRRHDGEAATVEQFLAALGDANGVDLSAYLAWYAQAGTPQLQARGTYDAAARRYRLDLRQRTAPTPGQARKQALPIPLRVALLGADGRALPLRREAGAAPQDECVVELDAASRCFEFVDIDAPRVASLLRGFSAPVQLSTDQGADDLAFLLRFESDGFNRWEAAQQLARRAFERVLGGAQNVPELDIWCDTLAGLFDDAALDPALLAELLTPPELNELAQPCTPLDPAAVFAARERLEQALAQRLGAALEQRHAALLKTERGGLDGAARGRRRLLNRCLRLWLRQDPAQAQEIAATRYVLAASMSERLAALAGLLADGAESGEKALQDFERRYDNDPVTLDKWFALQATIPRPDTVERVAGLLRHARFSLRNPNRVSALLMGFAARNPLAFHRPDGAGYVLIEQALAEIDSLNPTTAARLATALKDWARLEPGRRALLQAALQRLAAGARSQDLADILRRTLGDS</sequence>
<evidence type="ECO:0000259" key="14">
    <source>
        <dbReference type="Pfam" id="PF11940"/>
    </source>
</evidence>
<dbReference type="Gene3D" id="2.60.40.1840">
    <property type="match status" value="1"/>
</dbReference>
<evidence type="ECO:0000313" key="18">
    <source>
        <dbReference type="Proteomes" id="UP001165498"/>
    </source>
</evidence>
<evidence type="ECO:0000256" key="7">
    <source>
        <dbReference type="ARBA" id="ARBA00022670"/>
    </source>
</evidence>
<dbReference type="InterPro" id="IPR014782">
    <property type="entry name" value="Peptidase_M1_dom"/>
</dbReference>
<evidence type="ECO:0000256" key="1">
    <source>
        <dbReference type="ARBA" id="ARBA00000098"/>
    </source>
</evidence>
<dbReference type="Pfam" id="PF17432">
    <property type="entry name" value="DUF3458_C"/>
    <property type="match status" value="1"/>
</dbReference>
<dbReference type="Gene3D" id="2.60.40.1730">
    <property type="entry name" value="tricorn interacting facor f3 domain"/>
    <property type="match status" value="1"/>
</dbReference>
<dbReference type="PRINTS" id="PR00756">
    <property type="entry name" value="ALADIPTASE"/>
</dbReference>
<dbReference type="PANTHER" id="PTHR46322:SF1">
    <property type="entry name" value="PUROMYCIN-SENSITIVE AMINOPEPTIDASE"/>
    <property type="match status" value="1"/>
</dbReference>
<evidence type="ECO:0000256" key="9">
    <source>
        <dbReference type="ARBA" id="ARBA00022801"/>
    </source>
</evidence>
<evidence type="ECO:0000259" key="16">
    <source>
        <dbReference type="Pfam" id="PF17900"/>
    </source>
</evidence>
<name>A0ABT1QTL9_9GAMM</name>
<evidence type="ECO:0000256" key="12">
    <source>
        <dbReference type="NCBIfam" id="TIGR02414"/>
    </source>
</evidence>
<evidence type="ECO:0000256" key="3">
    <source>
        <dbReference type="ARBA" id="ARBA00010136"/>
    </source>
</evidence>
<evidence type="ECO:0000256" key="2">
    <source>
        <dbReference type="ARBA" id="ARBA00001947"/>
    </source>
</evidence>
<feature type="domain" description="Peptidase M1 alanyl aminopeptidase C-terminal" evidence="15">
    <location>
        <begin position="559"/>
        <end position="876"/>
    </location>
</feature>
<gene>
    <name evidence="17" type="primary">pepN</name>
    <name evidence="17" type="ORF">NM961_13025</name>
</gene>
<dbReference type="GO" id="GO:0016285">
    <property type="term" value="F:alanyl aminopeptidase activity"/>
    <property type="evidence" value="ECO:0007669"/>
    <property type="project" value="UniProtKB-EC"/>
</dbReference>
<keyword evidence="8" id="KW-0479">Metal-binding</keyword>
<evidence type="ECO:0000259" key="15">
    <source>
        <dbReference type="Pfam" id="PF17432"/>
    </source>
</evidence>
<dbReference type="CDD" id="cd09600">
    <property type="entry name" value="M1_APN"/>
    <property type="match status" value="1"/>
</dbReference>
<dbReference type="InterPro" id="IPR045357">
    <property type="entry name" value="Aminopeptidase_N-like_N"/>
</dbReference>
<keyword evidence="9 17" id="KW-0378">Hydrolase</keyword>
<dbReference type="InterPro" id="IPR024601">
    <property type="entry name" value="Peptidase_M1_pepN_C"/>
</dbReference>
<dbReference type="RefSeq" id="WP_255914826.1">
    <property type="nucleotide sequence ID" value="NZ_JANFQO010000011.1"/>
</dbReference>
<dbReference type="InterPro" id="IPR001930">
    <property type="entry name" value="Peptidase_M1"/>
</dbReference>
<dbReference type="EC" id="3.4.11.2" evidence="4 12"/>
<dbReference type="InterPro" id="IPR027268">
    <property type="entry name" value="Peptidase_M4/M1_CTD_sf"/>
</dbReference>
<dbReference type="InterPro" id="IPR012779">
    <property type="entry name" value="Peptidase_M1_pepN"/>
</dbReference>
<accession>A0ABT1QTL9</accession>
<comment type="caution">
    <text evidence="17">The sequence shown here is derived from an EMBL/GenBank/DDBJ whole genome shotgun (WGS) entry which is preliminary data.</text>
</comment>
<dbReference type="NCBIfam" id="TIGR02414">
    <property type="entry name" value="pepN_proteo"/>
    <property type="match status" value="1"/>
</dbReference>